<evidence type="ECO:0000313" key="6">
    <source>
        <dbReference type="Proteomes" id="UP000054408"/>
    </source>
</evidence>
<evidence type="ECO:0000256" key="3">
    <source>
        <dbReference type="PROSITE-ProRule" id="PRU00339"/>
    </source>
</evidence>
<dbReference type="GeneID" id="25565971"/>
<keyword evidence="1" id="KW-0677">Repeat</keyword>
<dbReference type="Gene3D" id="1.25.40.10">
    <property type="entry name" value="Tetratricopeptide repeat domain"/>
    <property type="match status" value="2"/>
</dbReference>
<dbReference type="STRING" id="461836.A0A0L0DGE6"/>
<protein>
    <submittedName>
        <fullName evidence="5">Uncharacterized protein</fullName>
    </submittedName>
</protein>
<keyword evidence="6" id="KW-1185">Reference proteome</keyword>
<dbReference type="Pfam" id="PF13174">
    <property type="entry name" value="TPR_6"/>
    <property type="match status" value="1"/>
</dbReference>
<keyword evidence="4" id="KW-0472">Membrane</keyword>
<keyword evidence="4" id="KW-1133">Transmembrane helix</keyword>
<feature type="transmembrane region" description="Helical" evidence="4">
    <location>
        <begin position="12"/>
        <end position="29"/>
    </location>
</feature>
<dbReference type="Proteomes" id="UP000054408">
    <property type="component" value="Unassembled WGS sequence"/>
</dbReference>
<sequence>MSSLSQKTKQWIVAGVGLGAVTGVAIFLWRQSKRRRLLRVETDLEVVDSWDEADLAKMKIAEDQASRELDYEHQAVVLENMALFYTRRGKHEDAALALKTLLNVQEKVYQTSVCKERAATLFKLGLSYGHSGQPLLAVAAFERLVELETRLGVVFHQAYQPLAAIYIEMGQYAKAQELYETALAEGAGELGYAARKYLDGLAVCLLEQGVELDRARDLFEQARDMAAELPAELGGPVEYAMALIHLARFHSKTEDMATAATLLDDAVKTLKGATGRSHPDLPGTLSDLARIKLALGDYDGAEAALVECKETLELGGLANVDDIARTQMSIDNVRREKANAVRAPLI</sequence>
<dbReference type="AlphaFoldDB" id="A0A0L0DGE6"/>
<organism evidence="5 6">
    <name type="scientific">Thecamonas trahens ATCC 50062</name>
    <dbReference type="NCBI Taxonomy" id="461836"/>
    <lineage>
        <taxon>Eukaryota</taxon>
        <taxon>Apusozoa</taxon>
        <taxon>Apusomonadida</taxon>
        <taxon>Apusomonadidae</taxon>
        <taxon>Thecamonas</taxon>
    </lineage>
</organism>
<dbReference type="InterPro" id="IPR019734">
    <property type="entry name" value="TPR_rpt"/>
</dbReference>
<proteinExistence type="predicted"/>
<dbReference type="InterPro" id="IPR011990">
    <property type="entry name" value="TPR-like_helical_dom_sf"/>
</dbReference>
<dbReference type="PANTHER" id="PTHR45641:SF19">
    <property type="entry name" value="NEPHROCYSTIN-3"/>
    <property type="match status" value="1"/>
</dbReference>
<dbReference type="SUPFAM" id="SSF48452">
    <property type="entry name" value="TPR-like"/>
    <property type="match status" value="1"/>
</dbReference>
<keyword evidence="2 3" id="KW-0802">TPR repeat</keyword>
<dbReference type="SMART" id="SM00028">
    <property type="entry name" value="TPR"/>
    <property type="match status" value="3"/>
</dbReference>
<keyword evidence="4" id="KW-0812">Transmembrane</keyword>
<dbReference type="Pfam" id="PF13374">
    <property type="entry name" value="TPR_10"/>
    <property type="match status" value="1"/>
</dbReference>
<evidence type="ECO:0000256" key="2">
    <source>
        <dbReference type="ARBA" id="ARBA00022803"/>
    </source>
</evidence>
<evidence type="ECO:0000313" key="5">
    <source>
        <dbReference type="EMBL" id="KNC50413.1"/>
    </source>
</evidence>
<dbReference type="PROSITE" id="PS50005">
    <property type="entry name" value="TPR"/>
    <property type="match status" value="1"/>
</dbReference>
<dbReference type="Pfam" id="PF13181">
    <property type="entry name" value="TPR_8"/>
    <property type="match status" value="1"/>
</dbReference>
<evidence type="ECO:0000256" key="4">
    <source>
        <dbReference type="SAM" id="Phobius"/>
    </source>
</evidence>
<dbReference type="EMBL" id="GL349461">
    <property type="protein sequence ID" value="KNC50413.1"/>
    <property type="molecule type" value="Genomic_DNA"/>
</dbReference>
<name>A0A0L0DGE6_THETB</name>
<feature type="repeat" description="TPR" evidence="3">
    <location>
        <begin position="156"/>
        <end position="189"/>
    </location>
</feature>
<gene>
    <name evidence="5" type="ORF">AMSG_06904</name>
</gene>
<dbReference type="RefSeq" id="XP_013756955.1">
    <property type="nucleotide sequence ID" value="XM_013901501.1"/>
</dbReference>
<reference evidence="5 6" key="1">
    <citation type="submission" date="2010-05" db="EMBL/GenBank/DDBJ databases">
        <title>The Genome Sequence of Thecamonas trahens ATCC 50062.</title>
        <authorList>
            <consortium name="The Broad Institute Genome Sequencing Platform"/>
            <person name="Russ C."/>
            <person name="Cuomo C."/>
            <person name="Shea T."/>
            <person name="Young S.K."/>
            <person name="Zeng Q."/>
            <person name="Koehrsen M."/>
            <person name="Haas B."/>
            <person name="Borodovsky M."/>
            <person name="Guigo R."/>
            <person name="Alvarado L."/>
            <person name="Berlin A."/>
            <person name="Bochicchio J."/>
            <person name="Borenstein D."/>
            <person name="Chapman S."/>
            <person name="Chen Z."/>
            <person name="Freedman E."/>
            <person name="Gellesch M."/>
            <person name="Goldberg J."/>
            <person name="Griggs A."/>
            <person name="Gujja S."/>
            <person name="Heilman E."/>
            <person name="Heiman D."/>
            <person name="Hepburn T."/>
            <person name="Howarth C."/>
            <person name="Jen D."/>
            <person name="Larson L."/>
            <person name="Mehta T."/>
            <person name="Park D."/>
            <person name="Pearson M."/>
            <person name="Roberts A."/>
            <person name="Saif S."/>
            <person name="Shenoy N."/>
            <person name="Sisk P."/>
            <person name="Stolte C."/>
            <person name="Sykes S."/>
            <person name="Thomson T."/>
            <person name="Walk T."/>
            <person name="White J."/>
            <person name="Yandava C."/>
            <person name="Burger G."/>
            <person name="Gray M.W."/>
            <person name="Holland P.W.H."/>
            <person name="King N."/>
            <person name="Lang F.B.F."/>
            <person name="Roger A.J."/>
            <person name="Ruiz-Trillo I."/>
            <person name="Lander E."/>
            <person name="Nusbaum C."/>
        </authorList>
    </citation>
    <scope>NUCLEOTIDE SEQUENCE [LARGE SCALE GENOMIC DNA]</scope>
    <source>
        <strain evidence="5 6">ATCC 50062</strain>
    </source>
</reference>
<dbReference type="PANTHER" id="PTHR45641">
    <property type="entry name" value="TETRATRICOPEPTIDE REPEAT PROTEIN (AFU_ORTHOLOGUE AFUA_6G03870)"/>
    <property type="match status" value="1"/>
</dbReference>
<evidence type="ECO:0000256" key="1">
    <source>
        <dbReference type="ARBA" id="ARBA00022737"/>
    </source>
</evidence>
<accession>A0A0L0DGE6</accession>